<dbReference type="PANTHER" id="PTHR42070">
    <property type="entry name" value="FILAMENT ASSOCIATED PROTEIN, PUTATIVE (AFU_ORTHOLOGUE AFUA_8G06630)-RELATED"/>
    <property type="match status" value="1"/>
</dbReference>
<gene>
    <name evidence="2" type="ORF">EV356DRAFT_456047</name>
</gene>
<dbReference type="Proteomes" id="UP000800092">
    <property type="component" value="Unassembled WGS sequence"/>
</dbReference>
<dbReference type="Gene3D" id="1.20.5.170">
    <property type="match status" value="1"/>
</dbReference>
<dbReference type="CDD" id="cd14688">
    <property type="entry name" value="bZIP_YAP"/>
    <property type="match status" value="1"/>
</dbReference>
<dbReference type="InterPro" id="IPR046347">
    <property type="entry name" value="bZIP_sf"/>
</dbReference>
<protein>
    <recommendedName>
        <fullName evidence="4">BZIP domain-containing protein</fullName>
    </recommendedName>
</protein>
<dbReference type="SUPFAM" id="SSF57959">
    <property type="entry name" value="Leucine zipper domain"/>
    <property type="match status" value="1"/>
</dbReference>
<name>A0A6A6GUA7_VIRVR</name>
<dbReference type="PANTHER" id="PTHR42070:SF1">
    <property type="entry name" value="FILAMENT ASSOCIATED PROTEIN, PUTATIVE (AFU_ORTHOLOGUE AFUA_8G06630)-RELATED"/>
    <property type="match status" value="1"/>
</dbReference>
<proteinExistence type="predicted"/>
<organism evidence="2 3">
    <name type="scientific">Viridothelium virens</name>
    <name type="common">Speckled blister lichen</name>
    <name type="synonym">Trypethelium virens</name>
    <dbReference type="NCBI Taxonomy" id="1048519"/>
    <lineage>
        <taxon>Eukaryota</taxon>
        <taxon>Fungi</taxon>
        <taxon>Dikarya</taxon>
        <taxon>Ascomycota</taxon>
        <taxon>Pezizomycotina</taxon>
        <taxon>Dothideomycetes</taxon>
        <taxon>Dothideomycetes incertae sedis</taxon>
        <taxon>Trypetheliales</taxon>
        <taxon>Trypetheliaceae</taxon>
        <taxon>Viridothelium</taxon>
    </lineage>
</organism>
<dbReference type="OrthoDB" id="4505928at2759"/>
<feature type="region of interest" description="Disordered" evidence="1">
    <location>
        <begin position="86"/>
        <end position="105"/>
    </location>
</feature>
<sequence>QAAELERVRTNQRRCRARRKEYIAELEKRIHQCEITSSQSCANLQLKQVTAENDSLKRLLQSLGLEENFLRAYLKASQNVAGNTSRCEVEVTSPPLTSPTPSIRPGLPQYADGDGRIEISDFIPSTRLDVTPPDVAVAFPREPLAIPSGTDFLLEQSQAGLHLQCPAHVSDHSLMEQTMDDLTPRTNTADTTTLCSLAFSLIFMNNSKGYSIADLELKLRKGYKHGATSSEGCRIDNKVLFSVLAEIV</sequence>
<dbReference type="EMBL" id="ML991867">
    <property type="protein sequence ID" value="KAF2229315.1"/>
    <property type="molecule type" value="Genomic_DNA"/>
</dbReference>
<evidence type="ECO:0008006" key="4">
    <source>
        <dbReference type="Google" id="ProtNLM"/>
    </source>
</evidence>
<keyword evidence="3" id="KW-1185">Reference proteome</keyword>
<reference evidence="2" key="1">
    <citation type="journal article" date="2020" name="Stud. Mycol.">
        <title>101 Dothideomycetes genomes: a test case for predicting lifestyles and emergence of pathogens.</title>
        <authorList>
            <person name="Haridas S."/>
            <person name="Albert R."/>
            <person name="Binder M."/>
            <person name="Bloem J."/>
            <person name="Labutti K."/>
            <person name="Salamov A."/>
            <person name="Andreopoulos B."/>
            <person name="Baker S."/>
            <person name="Barry K."/>
            <person name="Bills G."/>
            <person name="Bluhm B."/>
            <person name="Cannon C."/>
            <person name="Castanera R."/>
            <person name="Culley D."/>
            <person name="Daum C."/>
            <person name="Ezra D."/>
            <person name="Gonzalez J."/>
            <person name="Henrissat B."/>
            <person name="Kuo A."/>
            <person name="Liang C."/>
            <person name="Lipzen A."/>
            <person name="Lutzoni F."/>
            <person name="Magnuson J."/>
            <person name="Mondo S."/>
            <person name="Nolan M."/>
            <person name="Ohm R."/>
            <person name="Pangilinan J."/>
            <person name="Park H.-J."/>
            <person name="Ramirez L."/>
            <person name="Alfaro M."/>
            <person name="Sun H."/>
            <person name="Tritt A."/>
            <person name="Yoshinaga Y."/>
            <person name="Zwiers L.-H."/>
            <person name="Turgeon B."/>
            <person name="Goodwin S."/>
            <person name="Spatafora J."/>
            <person name="Crous P."/>
            <person name="Grigoriev I."/>
        </authorList>
    </citation>
    <scope>NUCLEOTIDE SEQUENCE</scope>
    <source>
        <strain evidence="2">Tuck. ex Michener</strain>
    </source>
</reference>
<evidence type="ECO:0000313" key="2">
    <source>
        <dbReference type="EMBL" id="KAF2229315.1"/>
    </source>
</evidence>
<dbReference type="AlphaFoldDB" id="A0A6A6GUA7"/>
<accession>A0A6A6GUA7</accession>
<feature type="compositionally biased region" description="Low complexity" evidence="1">
    <location>
        <begin position="92"/>
        <end position="101"/>
    </location>
</feature>
<evidence type="ECO:0000256" key="1">
    <source>
        <dbReference type="SAM" id="MobiDB-lite"/>
    </source>
</evidence>
<evidence type="ECO:0000313" key="3">
    <source>
        <dbReference type="Proteomes" id="UP000800092"/>
    </source>
</evidence>
<feature type="non-terminal residue" evidence="2">
    <location>
        <position position="1"/>
    </location>
</feature>
<dbReference type="GO" id="GO:0003700">
    <property type="term" value="F:DNA-binding transcription factor activity"/>
    <property type="evidence" value="ECO:0007669"/>
    <property type="project" value="InterPro"/>
</dbReference>